<comment type="caution">
    <text evidence="4">The sequence shown here is derived from an EMBL/GenBank/DDBJ whole genome shotgun (WGS) entry which is preliminary data.</text>
</comment>
<keyword evidence="2" id="KW-0732">Signal</keyword>
<protein>
    <recommendedName>
        <fullName evidence="3">Rib domain-containing protein</fullName>
    </recommendedName>
</protein>
<feature type="domain" description="Rib" evidence="3">
    <location>
        <begin position="673"/>
        <end position="747"/>
    </location>
</feature>
<feature type="compositionally biased region" description="Low complexity" evidence="1">
    <location>
        <begin position="1485"/>
        <end position="1499"/>
    </location>
</feature>
<evidence type="ECO:0000256" key="2">
    <source>
        <dbReference type="SAM" id="SignalP"/>
    </source>
</evidence>
<gene>
    <name evidence="4" type="ORF">CE91St55_60300</name>
</gene>
<feature type="region of interest" description="Disordered" evidence="1">
    <location>
        <begin position="844"/>
        <end position="864"/>
    </location>
</feature>
<dbReference type="Proteomes" id="UP001055091">
    <property type="component" value="Unassembled WGS sequence"/>
</dbReference>
<feature type="domain" description="Rib" evidence="3">
    <location>
        <begin position="830"/>
        <end position="904"/>
    </location>
</feature>
<feature type="domain" description="Rib" evidence="3">
    <location>
        <begin position="1065"/>
        <end position="1139"/>
    </location>
</feature>
<accession>A0AA37JMN5</accession>
<feature type="domain" description="Rib" evidence="3">
    <location>
        <begin position="987"/>
        <end position="1061"/>
    </location>
</feature>
<feature type="domain" description="Rib" evidence="3">
    <location>
        <begin position="1144"/>
        <end position="1220"/>
    </location>
</feature>
<feature type="domain" description="Rib" evidence="3">
    <location>
        <begin position="594"/>
        <end position="667"/>
    </location>
</feature>
<feature type="domain" description="Rib" evidence="3">
    <location>
        <begin position="908"/>
        <end position="981"/>
    </location>
</feature>
<reference evidence="4" key="1">
    <citation type="submission" date="2022-01" db="EMBL/GenBank/DDBJ databases">
        <title>Novel bile acid biosynthetic pathways are enriched in the microbiome of centenarians.</title>
        <authorList>
            <person name="Sato Y."/>
            <person name="Atarashi K."/>
            <person name="Plichta R.D."/>
            <person name="Arai Y."/>
            <person name="Sasajima S."/>
            <person name="Kearney M.S."/>
            <person name="Suda W."/>
            <person name="Takeshita K."/>
            <person name="Sasaki T."/>
            <person name="Okamoto S."/>
            <person name="Skelly N.A."/>
            <person name="Okamura Y."/>
            <person name="Vlamakis H."/>
            <person name="Li Y."/>
            <person name="Tanoue T."/>
            <person name="Takei H."/>
            <person name="Nittono H."/>
            <person name="Narushima S."/>
            <person name="Irie J."/>
            <person name="Itoh H."/>
            <person name="Moriya K."/>
            <person name="Sugiura Y."/>
            <person name="Suematsu M."/>
            <person name="Moritoki N."/>
            <person name="Shibata S."/>
            <person name="Littman R.D."/>
            <person name="Fischbach A.M."/>
            <person name="Uwamino Y."/>
            <person name="Inoue T."/>
            <person name="Honda A."/>
            <person name="Hattori M."/>
            <person name="Murai T."/>
            <person name="Xavier J.R."/>
            <person name="Hirose N."/>
            <person name="Honda K."/>
        </authorList>
    </citation>
    <scope>NUCLEOTIDE SEQUENCE</scope>
    <source>
        <strain evidence="4">CE91-St55</strain>
    </source>
</reference>
<evidence type="ECO:0000256" key="1">
    <source>
        <dbReference type="SAM" id="MobiDB-lite"/>
    </source>
</evidence>
<feature type="chain" id="PRO_5041213912" description="Rib domain-containing protein" evidence="2">
    <location>
        <begin position="40"/>
        <end position="1711"/>
    </location>
</feature>
<proteinExistence type="predicted"/>
<sequence>MKSSLNPKRRKMKRAGQKACAFVLSLAIIVPSAELPSYAAVSYRNSSGSISTREMDTTSHFTANGIEESDLRYAGTVFDKIGQDGTIYLTHSKWTKLGQGWDKDDSNRFAGKFILSFSNDEFYKQIDRVILDNINLEKVDDGALWMISIVGSPLKYAQIGSVTNHEIKITLKDGKTLEQLGLAEEKISFNSLWTKSNGAIAQESVSNGFILQDNPNVRNEQETGFTTGRMSQKLIFDAESMSIKSVHSFKPNENFLQSDYGWVVYIKEQMPAELAQYIDKDEIYIYASDITGEANIVKEKIKVNIDETGMVDTSTVPELSIVNNDTKDQLAVARRNLDRIFYGTLGSSRQYTISYKLRDDVTLEQFARELNEYVKTEKKRVLFEHWLEADYLNESNQTLIHKPDGGAAPKQLTNSYSNAYLDTNDTDQDGLFDFVEWQIGTDAQKVDTDGDGVPDGKEFMEDETKPNDAKDYLVSVPTLDTTSFDPTKETTISGKVEKPLQKDPSDATKLLDITNQDAGDTVVKLQEYDEASKTYTQEEYGTTKIPFADLQTGNFTITVPANTVPEGKKVVLVAYSPNGENPAMGTPFEFKQGDAEKYEATGGTLDKKYGETATADEIKGKVTTTAPENKVKTKEVVGDIPTTGKNQKVKVKVTYSDDTFDEVEVTLNYGTAAEKYTPVGQGVTVEKGGTPEAAGGIKNKTDLPTGTTYEWKKPVDTTKPGTQKGTVVVTYPDKSRDEVEVDVQVKETKTDAQTYEATGGTLDKAYGETATADEIKGKVTTTAPDNKVKSKTVVGAIPTTGKNQKVKVKVTYADDSFDEVEVTLNYGTAADKYAPVGQEVPVEKGGTPEASEGIKNKTDLPTGTTYEWKKPVDTTKPGTQKGTIVVTYPDKSTDEIEVNVRVTDTKTDAQTYEATGGTLDKAYGETATADEIKGKVTTTAPDNKVKSKTVVGAIPTTGKNQKVTVKVTYADDSFDEVEVTLNYGTAADKYAPVGQEVPVEKGGTPEASEGIKNKTDLPTGTTYEWKKPVDTTKPGTQKGTIVVTYPDKSTDEIEVNVRVTDTKTDAQTYEATGGTLDKAYGETATADEIKGKVTTTAPDNKVKSKTVVGAIPTTGKNQKVTVKVTYADDSFDEVEVTVNYGTAADKYDPEVEKEIVKPGGKVELTDNVTNLDELPEGTKVKDVTENPIDTSKPGEHTGKLEITYPDGSKETIEVPVTVVDKTDAERYKPLTKRELIEQGQTYDLTDNVKNIGNLPAGTTVEDVTPEGDINVEEPGNYTGIIKVMYPDGSSETAKVKVKVKKKKPDAEKYDPEVVPEIIYVGELSDLSDNVVNLEDELPEGTVVTDITEYGEDGVNLDRPGKYKGRIEIEYPDGSIKELTVPIRVLKDGTTATPSEAGKATPSEPGKATGSEAEKTDASKYEPKPNPIVVDQGGTFEPGDAIKNKDELPNGTDYRDETPDNVDKTKDYTAIIIVTYPDGSEDKVKVPVTVKPGTSNPGKPSGSGGSSSGGASRGSGSSGRNVSNDRIYANPDMSVSTGSIRGTWTLVDAQAHQWTYTTSSGVMAKNGWMFIGNPYAKDEEGRFSWFKFDANGIMEFGWIKSQNGKWYHTHAVSDGNLGILHKGWYHEPMDGKWYYLDEKTGVMLDGWVSLSGKYYYFTEAPLVPEQTYFQRENGYWYYDNHSRRPYGSMYQNEMTPDNYFVDQNGVWDGRKH</sequence>
<feature type="region of interest" description="Disordered" evidence="1">
    <location>
        <begin position="1001"/>
        <end position="1021"/>
    </location>
</feature>
<feature type="signal peptide" evidence="2">
    <location>
        <begin position="1"/>
        <end position="39"/>
    </location>
</feature>
<dbReference type="NCBIfam" id="TIGR02331">
    <property type="entry name" value="rib_alpha"/>
    <property type="match status" value="6"/>
</dbReference>
<dbReference type="Pfam" id="PF08428">
    <property type="entry name" value="Rib"/>
    <property type="match status" value="11"/>
</dbReference>
<feature type="domain" description="Rib" evidence="3">
    <location>
        <begin position="751"/>
        <end position="824"/>
    </location>
</feature>
<dbReference type="InterPro" id="IPR059115">
    <property type="entry name" value="Rib"/>
</dbReference>
<dbReference type="EMBL" id="BQNJ01000002">
    <property type="protein sequence ID" value="GKH04049.1"/>
    <property type="molecule type" value="Genomic_DNA"/>
</dbReference>
<feature type="compositionally biased region" description="Basic and acidic residues" evidence="1">
    <location>
        <begin position="1439"/>
        <end position="1461"/>
    </location>
</feature>
<evidence type="ECO:0000259" key="3">
    <source>
        <dbReference type="Pfam" id="PF08428"/>
    </source>
</evidence>
<organism evidence="4 5">
    <name type="scientific">Hungatella hathewayi</name>
    <dbReference type="NCBI Taxonomy" id="154046"/>
    <lineage>
        <taxon>Bacteria</taxon>
        <taxon>Bacillati</taxon>
        <taxon>Bacillota</taxon>
        <taxon>Clostridia</taxon>
        <taxon>Lachnospirales</taxon>
        <taxon>Lachnospiraceae</taxon>
        <taxon>Hungatella</taxon>
    </lineage>
</organism>
<feature type="domain" description="Rib" evidence="3">
    <location>
        <begin position="1223"/>
        <end position="1301"/>
    </location>
</feature>
<evidence type="ECO:0000313" key="5">
    <source>
        <dbReference type="Proteomes" id="UP001055091"/>
    </source>
</evidence>
<feature type="compositionally biased region" description="Gly residues" evidence="1">
    <location>
        <begin position="1500"/>
        <end position="1516"/>
    </location>
</feature>
<feature type="region of interest" description="Disordered" evidence="1">
    <location>
        <begin position="1482"/>
        <end position="1530"/>
    </location>
</feature>
<feature type="region of interest" description="Disordered" evidence="1">
    <location>
        <begin position="1388"/>
        <end position="1461"/>
    </location>
</feature>
<dbReference type="SUPFAM" id="SSF69360">
    <property type="entry name" value="Cell wall binding repeat"/>
    <property type="match status" value="1"/>
</dbReference>
<dbReference type="RefSeq" id="WP_244053141.1">
    <property type="nucleotide sequence ID" value="NZ_BQNJ01000002.1"/>
</dbReference>
<dbReference type="Gene3D" id="2.10.270.10">
    <property type="entry name" value="Cholin Binding"/>
    <property type="match status" value="1"/>
</dbReference>
<feature type="region of interest" description="Disordered" evidence="1">
    <location>
        <begin position="1183"/>
        <end position="1203"/>
    </location>
</feature>
<feature type="domain" description="Rib" evidence="3">
    <location>
        <begin position="1305"/>
        <end position="1385"/>
    </location>
</feature>
<dbReference type="InterPro" id="IPR012706">
    <property type="entry name" value="Rib_alpha_Esp_rpt"/>
</dbReference>
<feature type="compositionally biased region" description="Basic and acidic residues" evidence="1">
    <location>
        <begin position="1411"/>
        <end position="1422"/>
    </location>
</feature>
<name>A0AA37JMN5_9FIRM</name>
<feature type="domain" description="Rib" evidence="3">
    <location>
        <begin position="1416"/>
        <end position="1490"/>
    </location>
</feature>
<evidence type="ECO:0000313" key="4">
    <source>
        <dbReference type="EMBL" id="GKH04049.1"/>
    </source>
</evidence>